<evidence type="ECO:0000256" key="2">
    <source>
        <dbReference type="SAM" id="Phobius"/>
    </source>
</evidence>
<dbReference type="InterPro" id="IPR025517">
    <property type="entry name" value="DUF4405"/>
</dbReference>
<keyword evidence="2" id="KW-0812">Transmembrane</keyword>
<feature type="domain" description="Flavinylation-associated cytochrome" evidence="3">
    <location>
        <begin position="9"/>
        <end position="75"/>
    </location>
</feature>
<proteinExistence type="predicted"/>
<keyword evidence="2" id="KW-1133">Transmembrane helix</keyword>
<feature type="region of interest" description="Disordered" evidence="1">
    <location>
        <begin position="113"/>
        <end position="141"/>
    </location>
</feature>
<feature type="transmembrane region" description="Helical" evidence="2">
    <location>
        <begin position="12"/>
        <end position="32"/>
    </location>
</feature>
<evidence type="ECO:0000259" key="3">
    <source>
        <dbReference type="Pfam" id="PF14358"/>
    </source>
</evidence>
<sequence length="141" mass="15922">MKKTAARIVTDILMFILMCFLAGTGLLIHYRLVPGNRGGHGLEMLGLTRHEWGAYHLWAAYLLLFCVLVHLVLNYAFIRNVIAAGKPWIMAVLGLMGLLITLLFLLMPVERTDDDTKGRGRRFQERHPGSVERIDARKPAP</sequence>
<dbReference type="RefSeq" id="WP_136061392.1">
    <property type="nucleotide sequence ID" value="NZ_CAAHFH010000001.1"/>
</dbReference>
<gene>
    <name evidence="4" type="ORF">SCARR_01992</name>
</gene>
<accession>A0A6C2UI91</accession>
<feature type="transmembrane region" description="Helical" evidence="2">
    <location>
        <begin position="52"/>
        <end position="76"/>
    </location>
</feature>
<dbReference type="AlphaFoldDB" id="A0A6C2UI91"/>
<keyword evidence="5" id="KW-1185">Reference proteome</keyword>
<evidence type="ECO:0000256" key="1">
    <source>
        <dbReference type="SAM" id="MobiDB-lite"/>
    </source>
</evidence>
<name>A0A6C2UI91_9BACT</name>
<organism evidence="4 5">
    <name type="scientific">Pontiella sulfatireligans</name>
    <dbReference type="NCBI Taxonomy" id="2750658"/>
    <lineage>
        <taxon>Bacteria</taxon>
        <taxon>Pseudomonadati</taxon>
        <taxon>Kiritimatiellota</taxon>
        <taxon>Kiritimatiellia</taxon>
        <taxon>Kiritimatiellales</taxon>
        <taxon>Pontiellaceae</taxon>
        <taxon>Pontiella</taxon>
    </lineage>
</organism>
<keyword evidence="2" id="KW-0472">Membrane</keyword>
<feature type="transmembrane region" description="Helical" evidence="2">
    <location>
        <begin position="88"/>
        <end position="107"/>
    </location>
</feature>
<protein>
    <recommendedName>
        <fullName evidence="3">Flavinylation-associated cytochrome domain-containing protein</fullName>
    </recommendedName>
</protein>
<dbReference type="Pfam" id="PF14358">
    <property type="entry name" value="DUF4405"/>
    <property type="match status" value="1"/>
</dbReference>
<reference evidence="4 5" key="1">
    <citation type="submission" date="2019-04" db="EMBL/GenBank/DDBJ databases">
        <authorList>
            <person name="Van Vliet M D."/>
        </authorList>
    </citation>
    <scope>NUCLEOTIDE SEQUENCE [LARGE SCALE GENOMIC DNA]</scope>
    <source>
        <strain evidence="4 5">F21</strain>
    </source>
</reference>
<evidence type="ECO:0000313" key="5">
    <source>
        <dbReference type="Proteomes" id="UP000346198"/>
    </source>
</evidence>
<dbReference type="EMBL" id="CAAHFH010000001">
    <property type="protein sequence ID" value="VGO19932.1"/>
    <property type="molecule type" value="Genomic_DNA"/>
</dbReference>
<evidence type="ECO:0000313" key="4">
    <source>
        <dbReference type="EMBL" id="VGO19932.1"/>
    </source>
</evidence>
<dbReference type="Proteomes" id="UP000346198">
    <property type="component" value="Unassembled WGS sequence"/>
</dbReference>